<name>A0ABW8C6F2_9ACTN</name>
<proteinExistence type="predicted"/>
<evidence type="ECO:0000313" key="2">
    <source>
        <dbReference type="Proteomes" id="UP001614394"/>
    </source>
</evidence>
<protein>
    <submittedName>
        <fullName evidence="1">Uncharacterized protein</fullName>
    </submittedName>
</protein>
<sequence length="138" mass="15068">MASWWFDAVGAGDLSSRWDGVHLPMRPNLYNRASCGVKSGDKWIGRYLAEVSDAYNINKTAGQIAKRPANMRFTAAGGNGSVDLDEDGRGVEVWWTCKSVKLNVELYRTSDDKNRLELAKSLTSRIASVVGCAALPSV</sequence>
<dbReference type="Proteomes" id="UP001614394">
    <property type="component" value="Unassembled WGS sequence"/>
</dbReference>
<dbReference type="EMBL" id="JBITYG010000002">
    <property type="protein sequence ID" value="MFI9100950.1"/>
    <property type="molecule type" value="Genomic_DNA"/>
</dbReference>
<keyword evidence="2" id="KW-1185">Reference proteome</keyword>
<evidence type="ECO:0000313" key="1">
    <source>
        <dbReference type="EMBL" id="MFI9100950.1"/>
    </source>
</evidence>
<dbReference type="RefSeq" id="WP_399646785.1">
    <property type="nucleotide sequence ID" value="NZ_JBITYG010000002.1"/>
</dbReference>
<gene>
    <name evidence="1" type="ORF">ACIGXA_10505</name>
</gene>
<reference evidence="1 2" key="1">
    <citation type="submission" date="2024-10" db="EMBL/GenBank/DDBJ databases">
        <title>The Natural Products Discovery Center: Release of the First 8490 Sequenced Strains for Exploring Actinobacteria Biosynthetic Diversity.</title>
        <authorList>
            <person name="Kalkreuter E."/>
            <person name="Kautsar S.A."/>
            <person name="Yang D."/>
            <person name="Bader C.D."/>
            <person name="Teijaro C.N."/>
            <person name="Fluegel L."/>
            <person name="Davis C.M."/>
            <person name="Simpson J.R."/>
            <person name="Lauterbach L."/>
            <person name="Steele A.D."/>
            <person name="Gui C."/>
            <person name="Meng S."/>
            <person name="Li G."/>
            <person name="Viehrig K."/>
            <person name="Ye F."/>
            <person name="Su P."/>
            <person name="Kiefer A.F."/>
            <person name="Nichols A."/>
            <person name="Cepeda A.J."/>
            <person name="Yan W."/>
            <person name="Fan B."/>
            <person name="Jiang Y."/>
            <person name="Adhikari A."/>
            <person name="Zheng C.-J."/>
            <person name="Schuster L."/>
            <person name="Cowan T.M."/>
            <person name="Smanski M.J."/>
            <person name="Chevrette M.G."/>
            <person name="De Carvalho L.P.S."/>
            <person name="Shen B."/>
        </authorList>
    </citation>
    <scope>NUCLEOTIDE SEQUENCE [LARGE SCALE GENOMIC DNA]</scope>
    <source>
        <strain evidence="1 2">NPDC053399</strain>
    </source>
</reference>
<comment type="caution">
    <text evidence="1">The sequence shown here is derived from an EMBL/GenBank/DDBJ whole genome shotgun (WGS) entry which is preliminary data.</text>
</comment>
<accession>A0ABW8C6F2</accession>
<organism evidence="1 2">
    <name type="scientific">Streptomyces fildesensis</name>
    <dbReference type="NCBI Taxonomy" id="375757"/>
    <lineage>
        <taxon>Bacteria</taxon>
        <taxon>Bacillati</taxon>
        <taxon>Actinomycetota</taxon>
        <taxon>Actinomycetes</taxon>
        <taxon>Kitasatosporales</taxon>
        <taxon>Streptomycetaceae</taxon>
        <taxon>Streptomyces</taxon>
    </lineage>
</organism>